<feature type="compositionally biased region" description="Basic and acidic residues" evidence="1">
    <location>
        <begin position="10"/>
        <end position="29"/>
    </location>
</feature>
<dbReference type="AlphaFoldDB" id="A0A518H036"/>
<sequence>MARRTQRPRTLRDLRAEVEAAEARAKEAAPRTGTGRPQPPKPEPEGRRTPLSQPRMKVVWAVCDIGGRPVATFPYAEKAAAEAHAAQLKAKKKAEFFLRSIKEPIEPSE</sequence>
<name>A0A518H036_9BACT</name>
<evidence type="ECO:0000256" key="1">
    <source>
        <dbReference type="SAM" id="MobiDB-lite"/>
    </source>
</evidence>
<protein>
    <submittedName>
        <fullName evidence="2">Uncharacterized protein</fullName>
    </submittedName>
</protein>
<evidence type="ECO:0000313" key="2">
    <source>
        <dbReference type="EMBL" id="QDV34192.1"/>
    </source>
</evidence>
<feature type="region of interest" description="Disordered" evidence="1">
    <location>
        <begin position="1"/>
        <end position="54"/>
    </location>
</feature>
<dbReference type="RefSeq" id="WP_145268911.1">
    <property type="nucleotide sequence ID" value="NZ_CP036426.1"/>
</dbReference>
<accession>A0A518H036</accession>
<gene>
    <name evidence="2" type="ORF">ElP_20760</name>
</gene>
<evidence type="ECO:0000313" key="3">
    <source>
        <dbReference type="Proteomes" id="UP000317835"/>
    </source>
</evidence>
<proteinExistence type="predicted"/>
<keyword evidence="3" id="KW-1185">Reference proteome</keyword>
<dbReference type="OrthoDB" id="292117at2"/>
<dbReference type="EMBL" id="CP036426">
    <property type="protein sequence ID" value="QDV34192.1"/>
    <property type="molecule type" value="Genomic_DNA"/>
</dbReference>
<organism evidence="2 3">
    <name type="scientific">Tautonia plasticadhaerens</name>
    <dbReference type="NCBI Taxonomy" id="2527974"/>
    <lineage>
        <taxon>Bacteria</taxon>
        <taxon>Pseudomonadati</taxon>
        <taxon>Planctomycetota</taxon>
        <taxon>Planctomycetia</taxon>
        <taxon>Isosphaerales</taxon>
        <taxon>Isosphaeraceae</taxon>
        <taxon>Tautonia</taxon>
    </lineage>
</organism>
<reference evidence="2 3" key="1">
    <citation type="submission" date="2019-02" db="EMBL/GenBank/DDBJ databases">
        <title>Deep-cultivation of Planctomycetes and their phenomic and genomic characterization uncovers novel biology.</title>
        <authorList>
            <person name="Wiegand S."/>
            <person name="Jogler M."/>
            <person name="Boedeker C."/>
            <person name="Pinto D."/>
            <person name="Vollmers J."/>
            <person name="Rivas-Marin E."/>
            <person name="Kohn T."/>
            <person name="Peeters S.H."/>
            <person name="Heuer A."/>
            <person name="Rast P."/>
            <person name="Oberbeckmann S."/>
            <person name="Bunk B."/>
            <person name="Jeske O."/>
            <person name="Meyerdierks A."/>
            <person name="Storesund J.E."/>
            <person name="Kallscheuer N."/>
            <person name="Luecker S."/>
            <person name="Lage O.M."/>
            <person name="Pohl T."/>
            <person name="Merkel B.J."/>
            <person name="Hornburger P."/>
            <person name="Mueller R.-W."/>
            <person name="Bruemmer F."/>
            <person name="Labrenz M."/>
            <person name="Spormann A.M."/>
            <person name="Op den Camp H."/>
            <person name="Overmann J."/>
            <person name="Amann R."/>
            <person name="Jetten M.S.M."/>
            <person name="Mascher T."/>
            <person name="Medema M.H."/>
            <person name="Devos D.P."/>
            <person name="Kaster A.-K."/>
            <person name="Ovreas L."/>
            <person name="Rohde M."/>
            <person name="Galperin M.Y."/>
            <person name="Jogler C."/>
        </authorList>
    </citation>
    <scope>NUCLEOTIDE SEQUENCE [LARGE SCALE GENOMIC DNA]</scope>
    <source>
        <strain evidence="2 3">ElP</strain>
    </source>
</reference>
<dbReference type="Proteomes" id="UP000317835">
    <property type="component" value="Chromosome"/>
</dbReference>
<dbReference type="KEGG" id="tpla:ElP_20760"/>